<evidence type="ECO:0000313" key="2">
    <source>
        <dbReference type="Proteomes" id="UP001234202"/>
    </source>
</evidence>
<name>A0ACC2X204_9TREE</name>
<dbReference type="Proteomes" id="UP001234202">
    <property type="component" value="Unassembled WGS sequence"/>
</dbReference>
<protein>
    <submittedName>
        <fullName evidence="1">Uncharacterized protein</fullName>
    </submittedName>
</protein>
<gene>
    <name evidence="1" type="ORF">QFC24_006380</name>
</gene>
<accession>A0ACC2X204</accession>
<evidence type="ECO:0000313" key="1">
    <source>
        <dbReference type="EMBL" id="KAJ9117666.1"/>
    </source>
</evidence>
<comment type="caution">
    <text evidence="1">The sequence shown here is derived from an EMBL/GenBank/DDBJ whole genome shotgun (WGS) entry which is preliminary data.</text>
</comment>
<dbReference type="EMBL" id="JASBWV010000031">
    <property type="protein sequence ID" value="KAJ9117666.1"/>
    <property type="molecule type" value="Genomic_DNA"/>
</dbReference>
<sequence length="998" mass="111358">MQSYSYDYSDLSSSTGITPFHYDLAIMTDIEQGVFEGKVVIHLNVQEESRTIQLHASPSLRFPDIHLTRSQGAPVVFCAVGDKKDTLDENRDGCTYVRDGNRLVLRLGSEQELLEGEIGVQLHASWTGSLGRDMNKARTVYPCWDDPSLKATFALSLVTKDGLACVSCMPETSRPRGTQVALAPGMMECGWKVVHFETTLPITTSLFAWATGPEECLGRAYVSAFSGKIMRVAGLPFREDDEQDVLVVDQVRSSLVRSRTCHIHTELEEEKTPIVPIGLVVKLSLHPHFIDATGVAIMTHENKDRLPVNITPFHYDVAIKTDVDRGSFEGKAVIHLNVHKDSYVIYLNADKRLGLLGIVLFCPKKESLAFRIVDNDAKQEDNRPFAYLDDHDRLTLRLPTGPKLVAGEQGVQLHMSWSSKLRDDGNGYYLSNYGSPVDGKYREYAVTQMECASARSVYPCWDEPSRKATFAFSMVTKTGLKCLSCMPETSSPRALQSHLAVDFIEAGWQVVHFETTPPMSTYVTALASGPFQCLQTSFVSKLTGNTIPLASWATDEDYQHTSFALDVMKRSLAYFEDLLQIPYPLPKLDLLAVPKFVMGAQENFGLITARCLQALTPPNTNDTQFDLVAGMVCHEVSHMWFGNLVTPSWWDDLFVKEGFASWLGQLECASDLFPERKLKQAYVSDEMMLALAVDATRNTHPILDENAQTLSQLQGTWDDICYSKGSAVAAMIAAHIGRADFIRGIRKFLHEPHSVSGRNELWKALASDTVDIETFANTWISTPGFPVVTVKEIPGGFALRQERFLQSGDLLPEEDTLLWPIPLNIRTLKGNENLLPTLFSEKEMHLQTSPDTLIKLNRDSLCVYRVRYPEHILRQFATIAADHNGKLSAQDQIGLLDDCFALSSAGYHSPAVPLDFLSTICDELPAHVFRHAGKVLRAYLRRWQGYGDIQSGIKAMLRKMFGHRAQELGLQRQENDAVLDQCRREAAISGALFGENQA</sequence>
<proteinExistence type="predicted"/>
<reference evidence="1" key="1">
    <citation type="submission" date="2023-04" db="EMBL/GenBank/DDBJ databases">
        <title>Draft Genome sequencing of Naganishia species isolated from polar environments using Oxford Nanopore Technology.</title>
        <authorList>
            <person name="Leo P."/>
            <person name="Venkateswaran K."/>
        </authorList>
    </citation>
    <scope>NUCLEOTIDE SEQUENCE</scope>
    <source>
        <strain evidence="1">DBVPG 5303</strain>
    </source>
</reference>
<keyword evidence="2" id="KW-1185">Reference proteome</keyword>
<organism evidence="1 2">
    <name type="scientific">Naganishia onofrii</name>
    <dbReference type="NCBI Taxonomy" id="1851511"/>
    <lineage>
        <taxon>Eukaryota</taxon>
        <taxon>Fungi</taxon>
        <taxon>Dikarya</taxon>
        <taxon>Basidiomycota</taxon>
        <taxon>Agaricomycotina</taxon>
        <taxon>Tremellomycetes</taxon>
        <taxon>Filobasidiales</taxon>
        <taxon>Filobasidiaceae</taxon>
        <taxon>Naganishia</taxon>
    </lineage>
</organism>